<gene>
    <name evidence="11 13" type="primary">radA</name>
    <name evidence="13" type="ORF">CCAX7_44190</name>
</gene>
<dbReference type="EMBL" id="AP025739">
    <property type="protein sequence ID" value="BDI32368.1"/>
    <property type="molecule type" value="Genomic_DNA"/>
</dbReference>
<keyword evidence="14" id="KW-1185">Reference proteome</keyword>
<evidence type="ECO:0000256" key="2">
    <source>
        <dbReference type="ARBA" id="ARBA00022741"/>
    </source>
</evidence>
<dbReference type="PANTHER" id="PTHR32472:SF10">
    <property type="entry name" value="DNA REPAIR PROTEIN RADA-LIKE PROTEIN"/>
    <property type="match status" value="1"/>
</dbReference>
<evidence type="ECO:0000256" key="6">
    <source>
        <dbReference type="ARBA" id="ARBA00022833"/>
    </source>
</evidence>
<evidence type="ECO:0000313" key="13">
    <source>
        <dbReference type="EMBL" id="BDI32368.1"/>
    </source>
</evidence>
<dbReference type="InterPro" id="IPR027417">
    <property type="entry name" value="P-loop_NTPase"/>
</dbReference>
<keyword evidence="1 11" id="KW-0479">Metal-binding</keyword>
<dbReference type="KEGG" id="ccot:CCAX7_44190"/>
<protein>
    <recommendedName>
        <fullName evidence="11 12">DNA repair protein RadA</fullName>
    </recommendedName>
</protein>
<dbReference type="SUPFAM" id="SSF54211">
    <property type="entry name" value="Ribosomal protein S5 domain 2-like"/>
    <property type="match status" value="1"/>
</dbReference>
<sequence>MAKGIQTRHVCRECGYETPKWLGKCPGCDQWGTLEESITITPSKTAISRSNGAASLGLVTRAQPTRLTDVPSVALEGRMSAGLSEFDRVLGGGIVPGALILVGGDPGIGKSTLLTQAAGFLAASGGTVLYVSGEESATQIKLRAERLGVASPNILLHNEVDVTLIASTIASERPSVVIIDSIQTMQHPEVDSAAGSVSQVRSCTAMLAQAAKGHGIPIFLVGHVTKEGALAGPRVLEHMVDTVLTFEGDRHYAYRVLRAVKNRFGSTDELGLFEMREEGLAQVANPSEMFLSERSERVTGSCVSPIVEGTRPLLVEVQALVAPSYLASPRRTFSGVDTNRVNLILAVLEKRAGLGLAKYDVFVNVAGGVRVDEPSADLAIAVATASNFREIAVNEHTVVAGEVGLGGEVRAVGHMEQRLREAGRMGFKRAIVSARSLAGLSRARLGIEVIGVDNVHQAIEKAFRS</sequence>
<evidence type="ECO:0000256" key="9">
    <source>
        <dbReference type="ARBA" id="ARBA00023125"/>
    </source>
</evidence>
<dbReference type="FunCoup" id="A0A402CX92">
    <property type="interactions" value="353"/>
</dbReference>
<evidence type="ECO:0000256" key="1">
    <source>
        <dbReference type="ARBA" id="ARBA00022723"/>
    </source>
</evidence>
<dbReference type="GO" id="GO:0005829">
    <property type="term" value="C:cytosol"/>
    <property type="evidence" value="ECO:0007669"/>
    <property type="project" value="TreeGrafter"/>
</dbReference>
<evidence type="ECO:0000256" key="5">
    <source>
        <dbReference type="ARBA" id="ARBA00022801"/>
    </source>
</evidence>
<dbReference type="RefSeq" id="WP_119321951.1">
    <property type="nucleotide sequence ID" value="NZ_AP025739.1"/>
</dbReference>
<keyword evidence="8 11" id="KW-0346">Stress response</keyword>
<dbReference type="Pfam" id="PF18073">
    <property type="entry name" value="Zn_ribbon_LapB"/>
    <property type="match status" value="1"/>
</dbReference>
<dbReference type="InterPro" id="IPR020588">
    <property type="entry name" value="RecA_ATP-bd"/>
</dbReference>
<keyword evidence="2 11" id="KW-0547">Nucleotide-binding</keyword>
<dbReference type="Gene3D" id="3.40.50.300">
    <property type="entry name" value="P-loop containing nucleotide triphosphate hydrolases"/>
    <property type="match status" value="1"/>
</dbReference>
<dbReference type="Pfam" id="PF05362">
    <property type="entry name" value="Lon_C"/>
    <property type="match status" value="1"/>
</dbReference>
<dbReference type="Proteomes" id="UP000287394">
    <property type="component" value="Chromosome"/>
</dbReference>
<dbReference type="AlphaFoldDB" id="A0A402CX92"/>
<keyword evidence="7 11" id="KW-0067">ATP-binding</keyword>
<keyword evidence="9 11" id="KW-0238">DNA-binding</keyword>
<keyword evidence="10 11" id="KW-0234">DNA repair</keyword>
<reference evidence="13 14" key="1">
    <citation type="journal article" date="2019" name="Int. J. Syst. Evol. Microbiol.">
        <title>Capsulimonas corticalis gen. nov., sp. nov., an aerobic capsulated bacterium, of a novel bacterial order, Capsulimonadales ord. nov., of the class Armatimonadia of the phylum Armatimonadetes.</title>
        <authorList>
            <person name="Li J."/>
            <person name="Kudo C."/>
            <person name="Tonouchi A."/>
        </authorList>
    </citation>
    <scope>NUCLEOTIDE SEQUENCE [LARGE SCALE GENOMIC DNA]</scope>
    <source>
        <strain evidence="13 14">AX-7</strain>
    </source>
</reference>
<keyword evidence="5" id="KW-0378">Hydrolase</keyword>
<dbReference type="InterPro" id="IPR041166">
    <property type="entry name" value="Rubredoxin_2"/>
</dbReference>
<dbReference type="OrthoDB" id="9803906at2"/>
<dbReference type="SUPFAM" id="SSF52540">
    <property type="entry name" value="P-loop containing nucleoside triphosphate hydrolases"/>
    <property type="match status" value="1"/>
</dbReference>
<feature type="binding site" evidence="11">
    <location>
        <begin position="104"/>
        <end position="111"/>
    </location>
    <ligand>
        <name>ATP</name>
        <dbReference type="ChEBI" id="CHEBI:30616"/>
    </ligand>
</feature>
<comment type="function">
    <text evidence="12">DNA-dependent ATPase involved in processing of recombination intermediates, plays a role in repairing DNA breaks. Stimulates the branch migration of RecA-mediated strand transfer reactions, allowing the 3' invading strand to extend heteroduplex DNA faster. Binds ssDNA in the presence of ADP but not other nucleotides, has ATPase activity that is stimulated by ssDNA and various branched DNA structures, but inhibited by SSB. Does not have RecA's homology-searching function.</text>
</comment>
<dbReference type="GO" id="GO:0004176">
    <property type="term" value="F:ATP-dependent peptidase activity"/>
    <property type="evidence" value="ECO:0007669"/>
    <property type="project" value="InterPro"/>
</dbReference>
<evidence type="ECO:0000256" key="7">
    <source>
        <dbReference type="ARBA" id="ARBA00022840"/>
    </source>
</evidence>
<comment type="domain">
    <text evidence="11">The middle region has homology to RecA with ATPase motifs including the RadA KNRFG motif, while the C-terminus is homologous to Lon protease.</text>
</comment>
<dbReference type="Pfam" id="PF13481">
    <property type="entry name" value="AAA_25"/>
    <property type="match status" value="1"/>
</dbReference>
<keyword evidence="4 12" id="KW-0863">Zinc-finger</keyword>
<evidence type="ECO:0000256" key="12">
    <source>
        <dbReference type="RuleBase" id="RU003555"/>
    </source>
</evidence>
<dbReference type="InterPro" id="IPR014721">
    <property type="entry name" value="Ribsml_uS5_D2-typ_fold_subgr"/>
</dbReference>
<evidence type="ECO:0000256" key="4">
    <source>
        <dbReference type="ARBA" id="ARBA00022771"/>
    </source>
</evidence>
<dbReference type="InterPro" id="IPR008269">
    <property type="entry name" value="Lon_proteolytic"/>
</dbReference>
<dbReference type="GO" id="GO:0008270">
    <property type="term" value="F:zinc ion binding"/>
    <property type="evidence" value="ECO:0007669"/>
    <property type="project" value="UniProtKB-KW"/>
</dbReference>
<keyword evidence="3 11" id="KW-0227">DNA damage</keyword>
<evidence type="ECO:0000313" key="14">
    <source>
        <dbReference type="Proteomes" id="UP000287394"/>
    </source>
</evidence>
<proteinExistence type="inferred from homology"/>
<dbReference type="PANTHER" id="PTHR32472">
    <property type="entry name" value="DNA REPAIR PROTEIN RADA"/>
    <property type="match status" value="1"/>
</dbReference>
<dbReference type="GO" id="GO:0003684">
    <property type="term" value="F:damaged DNA binding"/>
    <property type="evidence" value="ECO:0007669"/>
    <property type="project" value="InterPro"/>
</dbReference>
<feature type="short sequence motif" description="RadA KNRFG motif" evidence="11">
    <location>
        <begin position="261"/>
        <end position="265"/>
    </location>
</feature>
<evidence type="ECO:0000256" key="10">
    <source>
        <dbReference type="ARBA" id="ARBA00023204"/>
    </source>
</evidence>
<dbReference type="GO" id="GO:0006508">
    <property type="term" value="P:proteolysis"/>
    <property type="evidence" value="ECO:0007669"/>
    <property type="project" value="InterPro"/>
</dbReference>
<dbReference type="FunFam" id="3.40.50.300:FF:000050">
    <property type="entry name" value="DNA repair protein RadA"/>
    <property type="match status" value="1"/>
</dbReference>
<dbReference type="HAMAP" id="MF_01498">
    <property type="entry name" value="RadA_bact"/>
    <property type="match status" value="1"/>
</dbReference>
<dbReference type="GO" id="GO:0005524">
    <property type="term" value="F:ATP binding"/>
    <property type="evidence" value="ECO:0007669"/>
    <property type="project" value="UniProtKB-UniRule"/>
</dbReference>
<organism evidence="13 14">
    <name type="scientific">Capsulimonas corticalis</name>
    <dbReference type="NCBI Taxonomy" id="2219043"/>
    <lineage>
        <taxon>Bacteria</taxon>
        <taxon>Bacillati</taxon>
        <taxon>Armatimonadota</taxon>
        <taxon>Armatimonadia</taxon>
        <taxon>Capsulimonadales</taxon>
        <taxon>Capsulimonadaceae</taxon>
        <taxon>Capsulimonas</taxon>
    </lineage>
</organism>
<dbReference type="CDD" id="cd01121">
    <property type="entry name" value="RadA_SMS_N"/>
    <property type="match status" value="1"/>
</dbReference>
<comment type="function">
    <text evidence="11">Plays a role in repairing double-strand DNA breaks, probably involving stabilizing or processing branched DNA or blocked replication forks.</text>
</comment>
<feature type="region of interest" description="Lon-protease-like" evidence="11">
    <location>
        <begin position="360"/>
        <end position="465"/>
    </location>
</feature>
<dbReference type="InterPro" id="IPR020568">
    <property type="entry name" value="Ribosomal_Su5_D2-typ_SF"/>
</dbReference>
<dbReference type="Gene3D" id="3.30.230.10">
    <property type="match status" value="1"/>
</dbReference>
<dbReference type="GO" id="GO:0140664">
    <property type="term" value="F:ATP-dependent DNA damage sensor activity"/>
    <property type="evidence" value="ECO:0007669"/>
    <property type="project" value="InterPro"/>
</dbReference>
<accession>A0A402CX92</accession>
<evidence type="ECO:0000256" key="11">
    <source>
        <dbReference type="HAMAP-Rule" id="MF_01498"/>
    </source>
</evidence>
<dbReference type="GO" id="GO:0000725">
    <property type="term" value="P:recombinational repair"/>
    <property type="evidence" value="ECO:0007669"/>
    <property type="project" value="UniProtKB-UniRule"/>
</dbReference>
<keyword evidence="6 12" id="KW-0862">Zinc</keyword>
<dbReference type="GO" id="GO:0004252">
    <property type="term" value="F:serine-type endopeptidase activity"/>
    <property type="evidence" value="ECO:0007669"/>
    <property type="project" value="InterPro"/>
</dbReference>
<dbReference type="PRINTS" id="PR01874">
    <property type="entry name" value="DNAREPAIRADA"/>
</dbReference>
<dbReference type="NCBIfam" id="TIGR00416">
    <property type="entry name" value="sms"/>
    <property type="match status" value="1"/>
</dbReference>
<evidence type="ECO:0000256" key="3">
    <source>
        <dbReference type="ARBA" id="ARBA00022763"/>
    </source>
</evidence>
<dbReference type="InterPro" id="IPR004504">
    <property type="entry name" value="DNA_repair_RadA"/>
</dbReference>
<name>A0A402CX92_9BACT</name>
<dbReference type="PROSITE" id="PS50162">
    <property type="entry name" value="RECA_2"/>
    <property type="match status" value="1"/>
</dbReference>
<evidence type="ECO:0000256" key="8">
    <source>
        <dbReference type="ARBA" id="ARBA00023016"/>
    </source>
</evidence>
<dbReference type="InterPro" id="IPR003593">
    <property type="entry name" value="AAA+_ATPase"/>
</dbReference>
<comment type="similarity">
    <text evidence="11 12">Belongs to the RecA family. RadA subfamily.</text>
</comment>
<dbReference type="SMART" id="SM00382">
    <property type="entry name" value="AAA"/>
    <property type="match status" value="1"/>
</dbReference>